<dbReference type="EMBL" id="CM045772">
    <property type="protein sequence ID" value="KAI7986369.1"/>
    <property type="molecule type" value="Genomic_DNA"/>
</dbReference>
<organism evidence="1 2">
    <name type="scientific">Camellia lanceoleosa</name>
    <dbReference type="NCBI Taxonomy" id="1840588"/>
    <lineage>
        <taxon>Eukaryota</taxon>
        <taxon>Viridiplantae</taxon>
        <taxon>Streptophyta</taxon>
        <taxon>Embryophyta</taxon>
        <taxon>Tracheophyta</taxon>
        <taxon>Spermatophyta</taxon>
        <taxon>Magnoliopsida</taxon>
        <taxon>eudicotyledons</taxon>
        <taxon>Gunneridae</taxon>
        <taxon>Pentapetalae</taxon>
        <taxon>asterids</taxon>
        <taxon>Ericales</taxon>
        <taxon>Theaceae</taxon>
        <taxon>Camellia</taxon>
    </lineage>
</organism>
<name>A0ACC0FD01_9ERIC</name>
<evidence type="ECO:0000313" key="2">
    <source>
        <dbReference type="Proteomes" id="UP001060215"/>
    </source>
</evidence>
<protein>
    <submittedName>
        <fullName evidence="1">Uncharacterized protein</fullName>
    </submittedName>
</protein>
<sequence length="283" mass="32041">MKRRSKKVANAKEEEEIKDKLDQQRRKLQQDWDTFNNNNNNNLSKPKPPRLLLRRCSSTTDSTAIVNALPLLDNSPRNLMSSLQHRRSSPPPSDHWWREDIRREQRAAIERGKLKGWRRLFGDPDEREEEMGSSSSCCCYGSHDEASDGNCGSSKGQVVHCCCSCSCSGSCLSDEKVERGKVLVVGGEKAVGVNNNVEVEVEMEVKRDDECDGGRLMVIMGWFSFALMVFTLAIIYMRFNGRREFEAEIMLITSSGVEVINRKSKKNNVSFPQVFSPNSLNDP</sequence>
<comment type="caution">
    <text evidence="1">The sequence shown here is derived from an EMBL/GenBank/DDBJ whole genome shotgun (WGS) entry which is preliminary data.</text>
</comment>
<dbReference type="Proteomes" id="UP001060215">
    <property type="component" value="Chromosome 15"/>
</dbReference>
<keyword evidence="2" id="KW-1185">Reference proteome</keyword>
<proteinExistence type="predicted"/>
<reference evidence="1 2" key="1">
    <citation type="journal article" date="2022" name="Plant J.">
        <title>Chromosome-level genome of Camellia lanceoleosa provides a valuable resource for understanding genome evolution and self-incompatibility.</title>
        <authorList>
            <person name="Gong W."/>
            <person name="Xiao S."/>
            <person name="Wang L."/>
            <person name="Liao Z."/>
            <person name="Chang Y."/>
            <person name="Mo W."/>
            <person name="Hu G."/>
            <person name="Li W."/>
            <person name="Zhao G."/>
            <person name="Zhu H."/>
            <person name="Hu X."/>
            <person name="Ji K."/>
            <person name="Xiang X."/>
            <person name="Song Q."/>
            <person name="Yuan D."/>
            <person name="Jin S."/>
            <person name="Zhang L."/>
        </authorList>
    </citation>
    <scope>NUCLEOTIDE SEQUENCE [LARGE SCALE GENOMIC DNA]</scope>
    <source>
        <strain evidence="1">SQ_2022a</strain>
    </source>
</reference>
<accession>A0ACC0FD01</accession>
<evidence type="ECO:0000313" key="1">
    <source>
        <dbReference type="EMBL" id="KAI7986369.1"/>
    </source>
</evidence>
<gene>
    <name evidence="1" type="ORF">LOK49_LG14G01212</name>
</gene>